<dbReference type="PANTHER" id="PTHR10622:SF12">
    <property type="entry name" value="HET DOMAIN-CONTAINING PROTEIN"/>
    <property type="match status" value="1"/>
</dbReference>
<evidence type="ECO:0000259" key="1">
    <source>
        <dbReference type="Pfam" id="PF06985"/>
    </source>
</evidence>
<dbReference type="EMBL" id="JANBVN010000013">
    <property type="protein sequence ID" value="KAJ9162320.1"/>
    <property type="molecule type" value="Genomic_DNA"/>
</dbReference>
<sequence length="129" mass="14900">MWLIHTQSLTLDEFLGVDVPPYAVLSHTWDAEEVSFRDMINGACPAVRAKKGFRKIEQTCRIALEEKLLYAWIDTCCIDKSSSAELTEAISSMFQYYERAEVCYAYLQDLPPGIWQDAEFAKCRWFTRG</sequence>
<name>A0AA38W030_9PEZI</name>
<comment type="caution">
    <text evidence="2">The sequence shown here is derived from an EMBL/GenBank/DDBJ whole genome shotgun (WGS) entry which is preliminary data.</text>
</comment>
<reference evidence="2" key="1">
    <citation type="submission" date="2022-07" db="EMBL/GenBank/DDBJ databases">
        <title>Fungi with potential for degradation of polypropylene.</title>
        <authorList>
            <person name="Gostincar C."/>
        </authorList>
    </citation>
    <scope>NUCLEOTIDE SEQUENCE</scope>
    <source>
        <strain evidence="2">EXF-13287</strain>
    </source>
</reference>
<proteinExistence type="predicted"/>
<organism evidence="2 3">
    <name type="scientific">Coniochaeta hoffmannii</name>
    <dbReference type="NCBI Taxonomy" id="91930"/>
    <lineage>
        <taxon>Eukaryota</taxon>
        <taxon>Fungi</taxon>
        <taxon>Dikarya</taxon>
        <taxon>Ascomycota</taxon>
        <taxon>Pezizomycotina</taxon>
        <taxon>Sordariomycetes</taxon>
        <taxon>Sordariomycetidae</taxon>
        <taxon>Coniochaetales</taxon>
        <taxon>Coniochaetaceae</taxon>
        <taxon>Coniochaeta</taxon>
    </lineage>
</organism>
<keyword evidence="3" id="KW-1185">Reference proteome</keyword>
<dbReference type="InterPro" id="IPR010730">
    <property type="entry name" value="HET"/>
</dbReference>
<evidence type="ECO:0000313" key="3">
    <source>
        <dbReference type="Proteomes" id="UP001174691"/>
    </source>
</evidence>
<feature type="domain" description="Heterokaryon incompatibility" evidence="1">
    <location>
        <begin position="22"/>
        <end position="108"/>
    </location>
</feature>
<dbReference type="Pfam" id="PF06985">
    <property type="entry name" value="HET"/>
    <property type="match status" value="1"/>
</dbReference>
<evidence type="ECO:0000313" key="2">
    <source>
        <dbReference type="EMBL" id="KAJ9162320.1"/>
    </source>
</evidence>
<gene>
    <name evidence="2" type="ORF">NKR19_g1398</name>
</gene>
<dbReference type="Proteomes" id="UP001174691">
    <property type="component" value="Unassembled WGS sequence"/>
</dbReference>
<protein>
    <recommendedName>
        <fullName evidence="1">Heterokaryon incompatibility domain-containing protein</fullName>
    </recommendedName>
</protein>
<accession>A0AA38W030</accession>
<dbReference type="AlphaFoldDB" id="A0AA38W030"/>
<dbReference type="PANTHER" id="PTHR10622">
    <property type="entry name" value="HET DOMAIN-CONTAINING PROTEIN"/>
    <property type="match status" value="1"/>
</dbReference>